<dbReference type="GO" id="GO:0009279">
    <property type="term" value="C:cell outer membrane"/>
    <property type="evidence" value="ECO:0007669"/>
    <property type="project" value="UniProtKB-SubCell"/>
</dbReference>
<dbReference type="GO" id="GO:0030246">
    <property type="term" value="F:carbohydrate binding"/>
    <property type="evidence" value="ECO:0007669"/>
    <property type="project" value="InterPro"/>
</dbReference>
<dbReference type="Gene3D" id="2.170.130.10">
    <property type="entry name" value="TonB-dependent receptor, plug domain"/>
    <property type="match status" value="1"/>
</dbReference>
<dbReference type="Gene3D" id="2.60.40.1120">
    <property type="entry name" value="Carboxypeptidase-like, regulatory domain"/>
    <property type="match status" value="1"/>
</dbReference>
<gene>
    <name evidence="10" type="ORF">EZM97_28535</name>
</gene>
<dbReference type="InterPro" id="IPR039426">
    <property type="entry name" value="TonB-dep_rcpt-like"/>
</dbReference>
<dbReference type="InterPro" id="IPR037066">
    <property type="entry name" value="Plug_dom_sf"/>
</dbReference>
<keyword evidence="11" id="KW-1185">Reference proteome</keyword>
<keyword evidence="2 7" id="KW-0813">Transport</keyword>
<feature type="domain" description="TonB-dependent transporter Oar-like beta-barrel" evidence="9">
    <location>
        <begin position="654"/>
        <end position="936"/>
    </location>
</feature>
<dbReference type="Pfam" id="PF07715">
    <property type="entry name" value="Plug"/>
    <property type="match status" value="1"/>
</dbReference>
<accession>A0A4R0YR24</accession>
<protein>
    <submittedName>
        <fullName evidence="10">TonB-dependent receptor</fullName>
    </submittedName>
</protein>
<dbReference type="GO" id="GO:0015344">
    <property type="term" value="F:siderophore uptake transmembrane transporter activity"/>
    <property type="evidence" value="ECO:0007669"/>
    <property type="project" value="TreeGrafter"/>
</dbReference>
<keyword evidence="10" id="KW-0675">Receptor</keyword>
<dbReference type="SUPFAM" id="SSF56935">
    <property type="entry name" value="Porins"/>
    <property type="match status" value="1"/>
</dbReference>
<evidence type="ECO:0000259" key="9">
    <source>
        <dbReference type="Pfam" id="PF25183"/>
    </source>
</evidence>
<dbReference type="EMBL" id="SJTG01000004">
    <property type="protein sequence ID" value="TCI08565.1"/>
    <property type="molecule type" value="Genomic_DNA"/>
</dbReference>
<reference evidence="10 11" key="1">
    <citation type="submission" date="2019-02" db="EMBL/GenBank/DDBJ databases">
        <title>Dyella amyloliquefaciens sp. nov., isolated from forest soil.</title>
        <authorList>
            <person name="Gao Z.-H."/>
            <person name="Qiu L.-H."/>
        </authorList>
    </citation>
    <scope>NUCLEOTIDE SEQUENCE [LARGE SCALE GENOMIC DNA]</scope>
    <source>
        <strain evidence="10 11">KACC 12747</strain>
    </source>
</reference>
<comment type="subcellular location">
    <subcellularLocation>
        <location evidence="1 7">Cell outer membrane</location>
        <topology evidence="1 7">Multi-pass membrane protein</topology>
    </subcellularLocation>
</comment>
<dbReference type="Pfam" id="PF25183">
    <property type="entry name" value="OMP_b-brl_4"/>
    <property type="match status" value="1"/>
</dbReference>
<dbReference type="AlphaFoldDB" id="A0A4R0YR24"/>
<dbReference type="Pfam" id="PF13620">
    <property type="entry name" value="CarboxypepD_reg"/>
    <property type="match status" value="1"/>
</dbReference>
<keyword evidence="3 7" id="KW-1134">Transmembrane beta strand</keyword>
<evidence type="ECO:0000256" key="6">
    <source>
        <dbReference type="ARBA" id="ARBA00023237"/>
    </source>
</evidence>
<evidence type="ECO:0000256" key="4">
    <source>
        <dbReference type="ARBA" id="ARBA00022692"/>
    </source>
</evidence>
<keyword evidence="6 7" id="KW-0998">Cell outer membrane</keyword>
<keyword evidence="4 7" id="KW-0812">Transmembrane</keyword>
<sequence length="1066" mass="116757">MWIDLDDDIAGVNRSVELASEFGSIQISDTRPKATSQRDAFPPVTPLVCGCQSCRRPVSAFKGLIGEITSMSSKSSRWLAHPWRMSALAVALGSCLAGNALAQSNASGAIFGRVDAAQGTVVHIENPQTGVSRDVSVADDGRYRAPSLPVGVYKVTVMRDGQVVDTRDTVQVNIGTSTEVSFSAAAASSAKSLEGVNVVASAIPSIDVSSVDTRTVLNSDQLQRLPLPQSVNAAVLLAPGAVNADARYGNAVSLGGSSAAENQYYVNGFPVTNPLTGLGATQLPFNAIDQEQVFTGGYGAEYGRSTGGVVALVTKRGTNQWQGGAQVLYTPAGLRETEQATYRPGDGAQITGRDKHSAKLWETTYSAYIGGPLIKDKLFFFGSAEQIKSENNTYTLGTNVTRSYNTNETHRWLGKIDWNITDSHILEFTGMSDTASTYADQYVYDGVHDIQYNKKGWRSQKNQGTAGSSPGGQVYIAQYTGYVGDLTIDALYGKEHTDHVDITSGSDCIYFQDNRDSVAPSQRLQGCNISSGIAAPGAYDETNGWHLNLSYRLGNHDLRAGVDHYRVESLNGSDTSGGVGWFYFDNPPSGVIESRGNLPVPAGHTGIVERYVFRAIGQAKVEQEAQYLEDNWQISDRWLARIGLRNEQFSNLNADDEVFAKQRHQLAPRLGVSWDVLGDSSLKVYANAGRYHLAIPNNVAVRGASGSLYETQWGTFDGAPNTNGTPPNWTPIENTVYANGADGTPPDPRSISARNLKAYYQDEFILGFDKQLSTSWTLGAKVRYRKLRSIIDDWCDDRPFVKWAADHGVDYADPSPTCYIINPGASNRFAVDLDGDGKLEDIRLSANDIGLPEAKRKYYALDAYLEHRFDNKWYGRLDYTFSRSYGNSEGLLKSDIGQLDPSVTQDWDHKELMIGSNGPEANDRTHQIRAYGYYQITDEWLASANILIQSGRPKNCIGVYPGDIPSEINYGNSYFYCKGQLTARGSQGRLPWQYRLDLGVQYRPAFANHNLAFTMTVVNVFNKQTVLSMNELGETGSGAPNLSYSQPLSYQTPRYFQFGVRYDFQM</sequence>
<evidence type="ECO:0000313" key="11">
    <source>
        <dbReference type="Proteomes" id="UP000291822"/>
    </source>
</evidence>
<dbReference type="PANTHER" id="PTHR30069">
    <property type="entry name" value="TONB-DEPENDENT OUTER MEMBRANE RECEPTOR"/>
    <property type="match status" value="1"/>
</dbReference>
<name>A0A4R0YR24_9GAMM</name>
<dbReference type="Gene3D" id="2.40.170.20">
    <property type="entry name" value="TonB-dependent receptor, beta-barrel domain"/>
    <property type="match status" value="2"/>
</dbReference>
<proteinExistence type="inferred from homology"/>
<organism evidence="10 11">
    <name type="scientific">Dyella soli</name>
    <dbReference type="NCBI Taxonomy" id="522319"/>
    <lineage>
        <taxon>Bacteria</taxon>
        <taxon>Pseudomonadati</taxon>
        <taxon>Pseudomonadota</taxon>
        <taxon>Gammaproteobacteria</taxon>
        <taxon>Lysobacterales</taxon>
        <taxon>Rhodanobacteraceae</taxon>
        <taxon>Dyella</taxon>
    </lineage>
</organism>
<evidence type="ECO:0000256" key="3">
    <source>
        <dbReference type="ARBA" id="ARBA00022452"/>
    </source>
</evidence>
<dbReference type="InterPro" id="IPR036942">
    <property type="entry name" value="Beta-barrel_TonB_sf"/>
</dbReference>
<dbReference type="GO" id="GO:0044718">
    <property type="term" value="P:siderophore transmembrane transport"/>
    <property type="evidence" value="ECO:0007669"/>
    <property type="project" value="TreeGrafter"/>
</dbReference>
<dbReference type="PROSITE" id="PS52016">
    <property type="entry name" value="TONB_DEPENDENT_REC_3"/>
    <property type="match status" value="1"/>
</dbReference>
<evidence type="ECO:0000256" key="1">
    <source>
        <dbReference type="ARBA" id="ARBA00004571"/>
    </source>
</evidence>
<evidence type="ECO:0000313" key="10">
    <source>
        <dbReference type="EMBL" id="TCI08565.1"/>
    </source>
</evidence>
<dbReference type="Proteomes" id="UP000291822">
    <property type="component" value="Unassembled WGS sequence"/>
</dbReference>
<dbReference type="PANTHER" id="PTHR30069:SF46">
    <property type="entry name" value="OAR PROTEIN"/>
    <property type="match status" value="1"/>
</dbReference>
<evidence type="ECO:0000256" key="5">
    <source>
        <dbReference type="ARBA" id="ARBA00023136"/>
    </source>
</evidence>
<comment type="similarity">
    <text evidence="7">Belongs to the TonB-dependent receptor family.</text>
</comment>
<dbReference type="InterPro" id="IPR012910">
    <property type="entry name" value="Plug_dom"/>
</dbReference>
<keyword evidence="5 7" id="KW-0472">Membrane</keyword>
<comment type="caution">
    <text evidence="10">The sequence shown here is derived from an EMBL/GenBank/DDBJ whole genome shotgun (WGS) entry which is preliminary data.</text>
</comment>
<evidence type="ECO:0000256" key="2">
    <source>
        <dbReference type="ARBA" id="ARBA00022448"/>
    </source>
</evidence>
<dbReference type="InterPro" id="IPR057601">
    <property type="entry name" value="Oar-like_b-barrel"/>
</dbReference>
<dbReference type="InterPro" id="IPR013784">
    <property type="entry name" value="Carb-bd-like_fold"/>
</dbReference>
<evidence type="ECO:0000259" key="8">
    <source>
        <dbReference type="Pfam" id="PF07715"/>
    </source>
</evidence>
<dbReference type="SUPFAM" id="SSF49452">
    <property type="entry name" value="Starch-binding domain-like"/>
    <property type="match status" value="1"/>
</dbReference>
<feature type="domain" description="TonB-dependent receptor plug" evidence="8">
    <location>
        <begin position="213"/>
        <end position="309"/>
    </location>
</feature>
<evidence type="ECO:0000256" key="7">
    <source>
        <dbReference type="PROSITE-ProRule" id="PRU01360"/>
    </source>
</evidence>